<organism evidence="1 2">
    <name type="scientific">Deinococcus cellulosilyticus (strain DSM 18568 / NBRC 106333 / KACC 11606 / 5516J-15)</name>
    <dbReference type="NCBI Taxonomy" id="1223518"/>
    <lineage>
        <taxon>Bacteria</taxon>
        <taxon>Thermotogati</taxon>
        <taxon>Deinococcota</taxon>
        <taxon>Deinococci</taxon>
        <taxon>Deinococcales</taxon>
        <taxon>Deinococcaceae</taxon>
        <taxon>Deinococcus</taxon>
    </lineage>
</organism>
<name>A0A511N5D8_DEIC1</name>
<evidence type="ECO:0000313" key="2">
    <source>
        <dbReference type="Proteomes" id="UP000321306"/>
    </source>
</evidence>
<dbReference type="AlphaFoldDB" id="A0A511N5D8"/>
<reference evidence="1 2" key="1">
    <citation type="submission" date="2019-07" db="EMBL/GenBank/DDBJ databases">
        <title>Whole genome shotgun sequence of Deinococcus cellulosilyticus NBRC 106333.</title>
        <authorList>
            <person name="Hosoyama A."/>
            <person name="Uohara A."/>
            <person name="Ohji S."/>
            <person name="Ichikawa N."/>
        </authorList>
    </citation>
    <scope>NUCLEOTIDE SEQUENCE [LARGE SCALE GENOMIC DNA]</scope>
    <source>
        <strain evidence="1 2">NBRC 106333</strain>
    </source>
</reference>
<evidence type="ECO:0000313" key="1">
    <source>
        <dbReference type="EMBL" id="GEM47698.1"/>
    </source>
</evidence>
<protein>
    <submittedName>
        <fullName evidence="1">Uncharacterized protein</fullName>
    </submittedName>
</protein>
<comment type="caution">
    <text evidence="1">The sequence shown here is derived from an EMBL/GenBank/DDBJ whole genome shotgun (WGS) entry which is preliminary data.</text>
</comment>
<accession>A0A511N5D8</accession>
<sequence length="63" mass="7270">MEPNQVFCFVCFFKGILAMKEPPVPTRDAAAVESKVHWTTRIFRGFRREKAAPVQKAIRTEQC</sequence>
<dbReference type="EMBL" id="BJXB01000015">
    <property type="protein sequence ID" value="GEM47698.1"/>
    <property type="molecule type" value="Genomic_DNA"/>
</dbReference>
<dbReference type="Proteomes" id="UP000321306">
    <property type="component" value="Unassembled WGS sequence"/>
</dbReference>
<keyword evidence="2" id="KW-1185">Reference proteome</keyword>
<proteinExistence type="predicted"/>
<gene>
    <name evidence="1" type="ORF">DC3_33330</name>
</gene>